<protein>
    <submittedName>
        <fullName evidence="1">Uncharacterized protein (TIGR00266 family)</fullName>
    </submittedName>
</protein>
<dbReference type="Pfam" id="PF01987">
    <property type="entry name" value="AIM24"/>
    <property type="match status" value="1"/>
</dbReference>
<dbReference type="InterPro" id="IPR002838">
    <property type="entry name" value="AIM24"/>
</dbReference>
<dbReference type="Proteomes" id="UP000249239">
    <property type="component" value="Unassembled WGS sequence"/>
</dbReference>
<reference evidence="1 2" key="1">
    <citation type="submission" date="2018-06" db="EMBL/GenBank/DDBJ databases">
        <title>Genomic Encyclopedia of Archaeal and Bacterial Type Strains, Phase II (KMG-II): from individual species to whole genera.</title>
        <authorList>
            <person name="Goeker M."/>
        </authorList>
    </citation>
    <scope>NUCLEOTIDE SEQUENCE [LARGE SCALE GENOMIC DNA]</scope>
    <source>
        <strain evidence="1 2">DSM 6779</strain>
    </source>
</reference>
<dbReference type="RefSeq" id="WP_111446395.1">
    <property type="nucleotide sequence ID" value="NZ_QKZK01000023.1"/>
</dbReference>
<dbReference type="EMBL" id="QKZK01000023">
    <property type="protein sequence ID" value="PZX13691.1"/>
    <property type="molecule type" value="Genomic_DNA"/>
</dbReference>
<dbReference type="InterPro" id="IPR016031">
    <property type="entry name" value="Trp_RNA-bd_attenuator-like_dom"/>
</dbReference>
<dbReference type="OrthoDB" id="9779518at2"/>
<dbReference type="NCBIfam" id="TIGR00266">
    <property type="entry name" value="TIGR00266 family protein"/>
    <property type="match status" value="1"/>
</dbReference>
<dbReference type="PANTHER" id="PTHR43657">
    <property type="entry name" value="TRYPTOPHAN RNA-BINDING ATTENUATOR PROTEIN-LIKE PROTEIN"/>
    <property type="match status" value="1"/>
</dbReference>
<accession>A0A2W7N138</accession>
<dbReference type="InterPro" id="IPR036983">
    <property type="entry name" value="AIM24_sf"/>
</dbReference>
<name>A0A2W7N138_9BACT</name>
<dbReference type="SUPFAM" id="SSF51219">
    <property type="entry name" value="TRAP-like"/>
    <property type="match status" value="1"/>
</dbReference>
<evidence type="ECO:0000313" key="2">
    <source>
        <dbReference type="Proteomes" id="UP000249239"/>
    </source>
</evidence>
<evidence type="ECO:0000313" key="1">
    <source>
        <dbReference type="EMBL" id="PZX13691.1"/>
    </source>
</evidence>
<organism evidence="1 2">
    <name type="scientific">Breznakibacter xylanolyticus</name>
    <dbReference type="NCBI Taxonomy" id="990"/>
    <lineage>
        <taxon>Bacteria</taxon>
        <taxon>Pseudomonadati</taxon>
        <taxon>Bacteroidota</taxon>
        <taxon>Bacteroidia</taxon>
        <taxon>Marinilabiliales</taxon>
        <taxon>Marinilabiliaceae</taxon>
        <taxon>Breznakibacter</taxon>
    </lineage>
</organism>
<comment type="caution">
    <text evidence="1">The sequence shown here is derived from an EMBL/GenBank/DDBJ whole genome shotgun (WGS) entry which is preliminary data.</text>
</comment>
<dbReference type="AlphaFoldDB" id="A0A2W7N138"/>
<sequence length="220" mass="23769">MNLTFEGQPSFTFVHVDLEPGESFTAESDAMASMDADVDMSAKFNGGLFSGLTKKYLGGESLFVNVFTNRTSAKKRVTITQPVPGGMMEKELNGESFCLQPGAYVCSTPGIKLGVKWAGFASFIAREGLFKLVVSGHGKVIFGSFGALVEKQVEGEYIVDSSHLVGYDPQMKLSIQMAGNLISSMTSGEGFVTRLRGNGKVIMQSRSLSGMTHWINPHLF</sequence>
<keyword evidence="2" id="KW-1185">Reference proteome</keyword>
<proteinExistence type="predicted"/>
<dbReference type="Gene3D" id="3.60.160.10">
    <property type="entry name" value="Mitochondrial biogenesis AIM24"/>
    <property type="match status" value="1"/>
</dbReference>
<dbReference type="PANTHER" id="PTHR43657:SF1">
    <property type="entry name" value="ALTERED INHERITANCE OF MITOCHONDRIA PROTEIN 24, MITOCHONDRIAL"/>
    <property type="match status" value="1"/>
</dbReference>
<gene>
    <name evidence="1" type="ORF">LX69_02549</name>
</gene>